<dbReference type="InterPro" id="IPR036866">
    <property type="entry name" value="RibonucZ/Hydroxyglut_hydro"/>
</dbReference>
<keyword evidence="1" id="KW-0378">Hydrolase</keyword>
<evidence type="ECO:0000256" key="1">
    <source>
        <dbReference type="ARBA" id="ARBA00022801"/>
    </source>
</evidence>
<feature type="domain" description="Metallo-beta-lactamase" evidence="2">
    <location>
        <begin position="20"/>
        <end position="221"/>
    </location>
</feature>
<sequence>MKITQIRNATQIIEYAGKKFLIDPMLAPKGTYPGFEGTANSHLSNPTVELPLPIESIIDVDAVLLTHTHPDHWDGAAVNIIPKDKTIFVQHEGDEAILRSQGFTNVQIFSEEVDYHGISFIRTVCQHGSHAAFQNEQMADILGEVTGVIFSHATEEKLYLVGDTIWIPSVEQTMIKQQPGVVILNTGWAHVLGFGPIIMGKEDVLKTHQVLPEAKIVATHMGAVNHALVTTQEMRAYAKANMIHECVFVPEDGETVTLYGGSIKHHKMLCW</sequence>
<proteinExistence type="predicted"/>
<dbReference type="RefSeq" id="WP_077667507.1">
    <property type="nucleotide sequence ID" value="NZ_MUFB01000003.1"/>
</dbReference>
<dbReference type="InterPro" id="IPR050114">
    <property type="entry name" value="UPF0173_UPF0282_UlaG_hydrolase"/>
</dbReference>
<keyword evidence="4" id="KW-1185">Reference proteome</keyword>
<dbReference type="PANTHER" id="PTHR43546">
    <property type="entry name" value="UPF0173 METAL-DEPENDENT HYDROLASE MJ1163-RELATED"/>
    <property type="match status" value="1"/>
</dbReference>
<reference evidence="3 4" key="1">
    <citation type="journal article" date="2017" name="Genome Announc.">
        <title>Draft Genome Sequences of Salinivibrio proteolyticus, Salinivibrio sharmensis, Salinivibrio siamensis, Salinivibrio costicola subsp. alcaliphilus, Salinivibrio costicola subsp. vallismortis, and 29 New Isolates Belonging to the Genus Salinivibrio.</title>
        <authorList>
            <person name="Lopez-Hermoso C."/>
            <person name="de la Haba R.R."/>
            <person name="Sanchez-Porro C."/>
            <person name="Bayliss S.C."/>
            <person name="Feil E.J."/>
            <person name="Ventosa A."/>
        </authorList>
    </citation>
    <scope>NUCLEOTIDE SEQUENCE [LARGE SCALE GENOMIC DNA]</scope>
    <source>
        <strain evidence="3 4">JCM 14472</strain>
    </source>
</reference>
<accession>A0ABX3KDW5</accession>
<gene>
    <name evidence="3" type="ORF">BZG73_02685</name>
</gene>
<dbReference type="Proteomes" id="UP000189410">
    <property type="component" value="Unassembled WGS sequence"/>
</dbReference>
<evidence type="ECO:0000259" key="2">
    <source>
        <dbReference type="Pfam" id="PF12706"/>
    </source>
</evidence>
<evidence type="ECO:0000313" key="4">
    <source>
        <dbReference type="Proteomes" id="UP000189410"/>
    </source>
</evidence>
<dbReference type="PANTHER" id="PTHR43546:SF9">
    <property type="entry name" value="L-ASCORBATE-6-PHOSPHATE LACTONASE ULAG-RELATED"/>
    <property type="match status" value="1"/>
</dbReference>
<dbReference type="Pfam" id="PF12706">
    <property type="entry name" value="Lactamase_B_2"/>
    <property type="match status" value="1"/>
</dbReference>
<dbReference type="SUPFAM" id="SSF56281">
    <property type="entry name" value="Metallo-hydrolase/oxidoreductase"/>
    <property type="match status" value="1"/>
</dbReference>
<organism evidence="3 4">
    <name type="scientific">Salinivibrio siamensis</name>
    <dbReference type="NCBI Taxonomy" id="414286"/>
    <lineage>
        <taxon>Bacteria</taxon>
        <taxon>Pseudomonadati</taxon>
        <taxon>Pseudomonadota</taxon>
        <taxon>Gammaproteobacteria</taxon>
        <taxon>Vibrionales</taxon>
        <taxon>Vibrionaceae</taxon>
        <taxon>Salinivibrio</taxon>
    </lineage>
</organism>
<evidence type="ECO:0000313" key="3">
    <source>
        <dbReference type="EMBL" id="OOE87123.1"/>
    </source>
</evidence>
<dbReference type="InterPro" id="IPR001279">
    <property type="entry name" value="Metallo-B-lactamas"/>
</dbReference>
<dbReference type="Gene3D" id="3.60.15.10">
    <property type="entry name" value="Ribonuclease Z/Hydroxyacylglutathione hydrolase-like"/>
    <property type="match status" value="1"/>
</dbReference>
<dbReference type="EMBL" id="MUFB01000003">
    <property type="protein sequence ID" value="OOE87123.1"/>
    <property type="molecule type" value="Genomic_DNA"/>
</dbReference>
<comment type="caution">
    <text evidence="3">The sequence shown here is derived from an EMBL/GenBank/DDBJ whole genome shotgun (WGS) entry which is preliminary data.</text>
</comment>
<name>A0ABX3KDW5_9GAMM</name>
<protein>
    <recommendedName>
        <fullName evidence="2">Metallo-beta-lactamase domain-containing protein</fullName>
    </recommendedName>
</protein>